<sequence>MVQVFSAACCFRESSLSIQCRRSPSLVVGPWPEPTDGVQFSLSVDLEGFPPHLLPSTSAGTVPVRDAGPRPADSNAAGPRCPRPLRSRRAGSSAGSGRRGRRDRLRPPRARPEHALPLRVHPLPAPPAGPWARAAPPSRAAGADRAAGLAAGVARVGRGGSTSELLRRRPRNGRSGCQGAPARVAGAAAQRLRQPGRPRQGQRAPELARVWAAGVVARLPPTLSQGRAGYVRMLPPANTCSGWEERTYPTLSAHPPRSPGSAWGTYRQVASGMVGLCSRDLLLDASIQDLVPALLSVSPKV</sequence>
<name>A0ABM1UK91_MICOH</name>
<dbReference type="RefSeq" id="XP_026642403.1">
    <property type="nucleotide sequence ID" value="XM_026786602.1"/>
</dbReference>
<proteinExistence type="predicted"/>
<reference evidence="3" key="1">
    <citation type="submission" date="2025-08" db="UniProtKB">
        <authorList>
            <consortium name="RefSeq"/>
        </authorList>
    </citation>
    <scope>IDENTIFICATION</scope>
</reference>
<organism evidence="2 3">
    <name type="scientific">Microtus ochrogaster</name>
    <name type="common">Prairie vole</name>
    <dbReference type="NCBI Taxonomy" id="79684"/>
    <lineage>
        <taxon>Eukaryota</taxon>
        <taxon>Metazoa</taxon>
        <taxon>Chordata</taxon>
        <taxon>Craniata</taxon>
        <taxon>Vertebrata</taxon>
        <taxon>Euteleostomi</taxon>
        <taxon>Mammalia</taxon>
        <taxon>Eutheria</taxon>
        <taxon>Euarchontoglires</taxon>
        <taxon>Glires</taxon>
        <taxon>Rodentia</taxon>
        <taxon>Myomorpha</taxon>
        <taxon>Muroidea</taxon>
        <taxon>Cricetidae</taxon>
        <taxon>Arvicolinae</taxon>
        <taxon>Microtus</taxon>
    </lineage>
</organism>
<gene>
    <name evidence="3" type="primary">LOC113457738</name>
</gene>
<protein>
    <submittedName>
        <fullName evidence="3">Uncharacterized protein LOC113457738</fullName>
    </submittedName>
</protein>
<feature type="compositionally biased region" description="Basic residues" evidence="1">
    <location>
        <begin position="98"/>
        <end position="109"/>
    </location>
</feature>
<keyword evidence="2" id="KW-1185">Reference proteome</keyword>
<accession>A0ABM1UK91</accession>
<dbReference type="GeneID" id="113457738"/>
<evidence type="ECO:0000313" key="3">
    <source>
        <dbReference type="RefSeq" id="XP_026642403.1"/>
    </source>
</evidence>
<feature type="region of interest" description="Disordered" evidence="1">
    <location>
        <begin position="54"/>
        <end position="146"/>
    </location>
</feature>
<dbReference type="Proteomes" id="UP000694915">
    <property type="component" value="Linkage group LG5"/>
</dbReference>
<feature type="region of interest" description="Disordered" evidence="1">
    <location>
        <begin position="160"/>
        <end position="182"/>
    </location>
</feature>
<evidence type="ECO:0000256" key="1">
    <source>
        <dbReference type="SAM" id="MobiDB-lite"/>
    </source>
</evidence>
<feature type="compositionally biased region" description="Low complexity" evidence="1">
    <location>
        <begin position="130"/>
        <end position="146"/>
    </location>
</feature>
<evidence type="ECO:0000313" key="2">
    <source>
        <dbReference type="Proteomes" id="UP000694915"/>
    </source>
</evidence>